<evidence type="ECO:0000256" key="5">
    <source>
        <dbReference type="ARBA" id="ARBA00022692"/>
    </source>
</evidence>
<evidence type="ECO:0000256" key="4">
    <source>
        <dbReference type="ARBA" id="ARBA00018170"/>
    </source>
</evidence>
<evidence type="ECO:0000313" key="12">
    <source>
        <dbReference type="EMBL" id="KAL0945948.1"/>
    </source>
</evidence>
<dbReference type="EMBL" id="JASNQZ010000015">
    <property type="protein sequence ID" value="KAL0945948.1"/>
    <property type="molecule type" value="Genomic_DNA"/>
</dbReference>
<name>A0ABR3IRM3_9AGAR</name>
<evidence type="ECO:0000256" key="11">
    <source>
        <dbReference type="RuleBase" id="RU363010"/>
    </source>
</evidence>
<protein>
    <recommendedName>
        <fullName evidence="4 11">MICOS complex subunit MIC12</fullName>
    </recommendedName>
    <alternativeName>
        <fullName evidence="10 11">Altered inheritance of mitochondria protein 5, mitochondrial</fullName>
    </alternativeName>
    <alternativeName>
        <fullName evidence="9 11">Found in mitochondrial proteome protein 51</fullName>
    </alternativeName>
</protein>
<evidence type="ECO:0000256" key="1">
    <source>
        <dbReference type="ARBA" id="ARBA00002689"/>
    </source>
</evidence>
<evidence type="ECO:0000256" key="6">
    <source>
        <dbReference type="ARBA" id="ARBA00022989"/>
    </source>
</evidence>
<keyword evidence="8" id="KW-0472">Membrane</keyword>
<evidence type="ECO:0000256" key="7">
    <source>
        <dbReference type="ARBA" id="ARBA00023128"/>
    </source>
</evidence>
<keyword evidence="5" id="KW-0812">Transmembrane</keyword>
<dbReference type="InterPro" id="IPR031463">
    <property type="entry name" value="Mic12"/>
</dbReference>
<comment type="similarity">
    <text evidence="3 11">Belongs to the MICOS complex subunit Mic12 family.</text>
</comment>
<evidence type="ECO:0000256" key="8">
    <source>
        <dbReference type="ARBA" id="ARBA00023136"/>
    </source>
</evidence>
<evidence type="ECO:0000256" key="2">
    <source>
        <dbReference type="ARBA" id="ARBA00004370"/>
    </source>
</evidence>
<keyword evidence="6" id="KW-1133">Transmembrane helix</keyword>
<accession>A0ABR3IRM3</accession>
<comment type="caution">
    <text evidence="12">The sequence shown here is derived from an EMBL/GenBank/DDBJ whole genome shotgun (WGS) entry which is preliminary data.</text>
</comment>
<evidence type="ECO:0000313" key="13">
    <source>
        <dbReference type="Proteomes" id="UP001556367"/>
    </source>
</evidence>
<sequence length="115" mass="12686">MSVFVGPISGALVAGGVYYGISNLISTRTEQQRRDLRVLSARLVETPTLVNAPPSAASRIDQQPFASMLKAKWNEEIHTIFVGFGSWQDRAQQYTQRLLYGPSEDSRPSDTVKAS</sequence>
<evidence type="ECO:0000256" key="10">
    <source>
        <dbReference type="ARBA" id="ARBA00032985"/>
    </source>
</evidence>
<proteinExistence type="inferred from homology"/>
<comment type="function">
    <text evidence="1 11">Component of the MICOS complex, a large protein complex of the mitochondrial inner membrane that plays crucial roles in the maintenance of crista junctions, inner membrane architecture, and formation of contact sites to the outer membrane.</text>
</comment>
<gene>
    <name evidence="12" type="ORF">HGRIS_012226</name>
</gene>
<keyword evidence="11" id="KW-0999">Mitochondrion inner membrane</keyword>
<dbReference type="Proteomes" id="UP001556367">
    <property type="component" value="Unassembled WGS sequence"/>
</dbReference>
<evidence type="ECO:0000256" key="9">
    <source>
        <dbReference type="ARBA" id="ARBA00032159"/>
    </source>
</evidence>
<keyword evidence="13" id="KW-1185">Reference proteome</keyword>
<reference evidence="13" key="1">
    <citation type="submission" date="2024-06" db="EMBL/GenBank/DDBJ databases">
        <title>Multi-omics analyses provide insights into the biosynthesis of the anticancer antibiotic pleurotin in Hohenbuehelia grisea.</title>
        <authorList>
            <person name="Weaver J.A."/>
            <person name="Alberti F."/>
        </authorList>
    </citation>
    <scope>NUCLEOTIDE SEQUENCE [LARGE SCALE GENOMIC DNA]</scope>
    <source>
        <strain evidence="13">T-177</strain>
    </source>
</reference>
<comment type="subunit">
    <text evidence="11">Component of the mitochondrial contact site and cristae organizing system (MICOS) complex.</text>
</comment>
<dbReference type="Pfam" id="PF17050">
    <property type="entry name" value="AIM5"/>
    <property type="match status" value="1"/>
</dbReference>
<organism evidence="12 13">
    <name type="scientific">Hohenbuehelia grisea</name>
    <dbReference type="NCBI Taxonomy" id="104357"/>
    <lineage>
        <taxon>Eukaryota</taxon>
        <taxon>Fungi</taxon>
        <taxon>Dikarya</taxon>
        <taxon>Basidiomycota</taxon>
        <taxon>Agaricomycotina</taxon>
        <taxon>Agaricomycetes</taxon>
        <taxon>Agaricomycetidae</taxon>
        <taxon>Agaricales</taxon>
        <taxon>Pleurotineae</taxon>
        <taxon>Pleurotaceae</taxon>
        <taxon>Hohenbuehelia</taxon>
    </lineage>
</organism>
<keyword evidence="7 11" id="KW-0496">Mitochondrion</keyword>
<comment type="subcellular location">
    <subcellularLocation>
        <location evidence="2">Membrane</location>
    </subcellularLocation>
    <subcellularLocation>
        <location evidence="11">Mitochondrion inner membrane</location>
        <topology evidence="11">Single-pass membrane protein</topology>
    </subcellularLocation>
</comment>
<evidence type="ECO:0000256" key="3">
    <source>
        <dbReference type="ARBA" id="ARBA00009188"/>
    </source>
</evidence>